<dbReference type="EMBL" id="CP051180">
    <property type="protein sequence ID" value="QIZ77803.1"/>
    <property type="molecule type" value="Genomic_DNA"/>
</dbReference>
<comment type="subcellular location">
    <subcellularLocation>
        <location evidence="6">Cell membrane</location>
        <topology evidence="6">Multi-pass membrane protein</topology>
    </subcellularLocation>
    <subcellularLocation>
        <location evidence="1">Membrane</location>
        <topology evidence="1">Multi-pass membrane protein</topology>
    </subcellularLocation>
</comment>
<keyword evidence="6" id="KW-1003">Cell membrane</keyword>
<evidence type="ECO:0000256" key="6">
    <source>
        <dbReference type="RuleBase" id="RU363041"/>
    </source>
</evidence>
<evidence type="ECO:0000256" key="5">
    <source>
        <dbReference type="ARBA" id="ARBA00023136"/>
    </source>
</evidence>
<feature type="transmembrane region" description="Helical" evidence="6">
    <location>
        <begin position="46"/>
        <end position="68"/>
    </location>
</feature>
<name>A0A6H1UHL3_9GAMM</name>
<feature type="transmembrane region" description="Helical" evidence="6">
    <location>
        <begin position="105"/>
        <end position="126"/>
    </location>
</feature>
<feature type="transmembrane region" description="Helical" evidence="6">
    <location>
        <begin position="243"/>
        <end position="261"/>
    </location>
</feature>
<keyword evidence="3 6" id="KW-0812">Transmembrane</keyword>
<dbReference type="Proteomes" id="UP000501602">
    <property type="component" value="Chromosome"/>
</dbReference>
<sequence>MSDLLIYLCLGAFAGTLSGLFGIGGGLVIVPVLITTFSLMGLSQDIYIHMAIATSLATIVITAISAIQNHHQRGNVDWSIVKRFTPGVLFGAYLGGIIADRVPADGLAILLGVFMFVIATQMLFGLKPDAGRKLPHSGGLIAAGSVIGTLSAMVGIGGASLSVPFLRYCSVDMKRAVGTSATLTLPLAVAGVTSFIVNGWNAVDLPEWTLGYVYLPAFAGIVVASSQFVRVGAALGAKLSQLWLQRAFAAFLIFMGCKLLFG</sequence>
<dbReference type="Pfam" id="PF01925">
    <property type="entry name" value="TauE"/>
    <property type="match status" value="1"/>
</dbReference>
<dbReference type="RefSeq" id="WP_168661142.1">
    <property type="nucleotide sequence ID" value="NZ_CP051180.1"/>
</dbReference>
<feature type="transmembrane region" description="Helical" evidence="6">
    <location>
        <begin position="80"/>
        <end position="99"/>
    </location>
</feature>
<evidence type="ECO:0000313" key="8">
    <source>
        <dbReference type="Proteomes" id="UP000501602"/>
    </source>
</evidence>
<feature type="transmembrane region" description="Helical" evidence="6">
    <location>
        <begin position="212"/>
        <end position="237"/>
    </location>
</feature>
<feature type="transmembrane region" description="Helical" evidence="6">
    <location>
        <begin position="138"/>
        <end position="161"/>
    </location>
</feature>
<accession>A0A6H1UHL3</accession>
<organism evidence="7 8">
    <name type="scientific">Ferrimonas lipolytica</name>
    <dbReference type="NCBI Taxonomy" id="2724191"/>
    <lineage>
        <taxon>Bacteria</taxon>
        <taxon>Pseudomonadati</taxon>
        <taxon>Pseudomonadota</taxon>
        <taxon>Gammaproteobacteria</taxon>
        <taxon>Alteromonadales</taxon>
        <taxon>Ferrimonadaceae</taxon>
        <taxon>Ferrimonas</taxon>
    </lineage>
</organism>
<keyword evidence="8" id="KW-1185">Reference proteome</keyword>
<evidence type="ECO:0000256" key="1">
    <source>
        <dbReference type="ARBA" id="ARBA00004141"/>
    </source>
</evidence>
<feature type="transmembrane region" description="Helical" evidence="6">
    <location>
        <begin position="181"/>
        <end position="200"/>
    </location>
</feature>
<dbReference type="PANTHER" id="PTHR43483:SF3">
    <property type="entry name" value="MEMBRANE TRANSPORTER PROTEIN HI_0806-RELATED"/>
    <property type="match status" value="1"/>
</dbReference>
<evidence type="ECO:0000313" key="7">
    <source>
        <dbReference type="EMBL" id="QIZ77803.1"/>
    </source>
</evidence>
<dbReference type="GO" id="GO:0005886">
    <property type="term" value="C:plasma membrane"/>
    <property type="evidence" value="ECO:0007669"/>
    <property type="project" value="UniProtKB-SubCell"/>
</dbReference>
<protein>
    <recommendedName>
        <fullName evidence="6">Probable membrane transporter protein</fullName>
    </recommendedName>
</protein>
<dbReference type="AlphaFoldDB" id="A0A6H1UHL3"/>
<gene>
    <name evidence="7" type="ORF">HER31_13395</name>
</gene>
<evidence type="ECO:0000256" key="3">
    <source>
        <dbReference type="ARBA" id="ARBA00022692"/>
    </source>
</evidence>
<keyword evidence="5 6" id="KW-0472">Membrane</keyword>
<feature type="transmembrane region" description="Helical" evidence="6">
    <location>
        <begin position="7"/>
        <end position="34"/>
    </location>
</feature>
<keyword evidence="4 6" id="KW-1133">Transmembrane helix</keyword>
<evidence type="ECO:0000256" key="4">
    <source>
        <dbReference type="ARBA" id="ARBA00022989"/>
    </source>
</evidence>
<dbReference type="PANTHER" id="PTHR43483">
    <property type="entry name" value="MEMBRANE TRANSPORTER PROTEIN HI_0806-RELATED"/>
    <property type="match status" value="1"/>
</dbReference>
<proteinExistence type="inferred from homology"/>
<dbReference type="InterPro" id="IPR002781">
    <property type="entry name" value="TM_pro_TauE-like"/>
</dbReference>
<dbReference type="KEGG" id="fes:HER31_13395"/>
<evidence type="ECO:0000256" key="2">
    <source>
        <dbReference type="ARBA" id="ARBA00009142"/>
    </source>
</evidence>
<reference evidence="7 8" key="1">
    <citation type="submission" date="2020-04" db="EMBL/GenBank/DDBJ databases">
        <title>Ferrimonas sp. S7 isolated from sea water.</title>
        <authorList>
            <person name="Bae S.S."/>
            <person name="Baek K."/>
        </authorList>
    </citation>
    <scope>NUCLEOTIDE SEQUENCE [LARGE SCALE GENOMIC DNA]</scope>
    <source>
        <strain evidence="7 8">S7</strain>
    </source>
</reference>
<comment type="similarity">
    <text evidence="2 6">Belongs to the 4-toluene sulfonate uptake permease (TSUP) (TC 2.A.102) family.</text>
</comment>